<keyword evidence="2" id="KW-1185">Reference proteome</keyword>
<comment type="caution">
    <text evidence="1">The sequence shown here is derived from an EMBL/GenBank/DDBJ whole genome shotgun (WGS) entry which is preliminary data.</text>
</comment>
<reference evidence="1" key="1">
    <citation type="submission" date="2015-07" db="EMBL/GenBank/DDBJ databases">
        <title>Draft genome sequence of Streptomyces fradiae, a resistant strain to nitron-oligomycin.</title>
        <authorList>
            <person name="Vatlin A.A."/>
            <person name="Bekker O.B."/>
            <person name="Danilenko V.N."/>
        </authorList>
    </citation>
    <scope>NUCLEOTIDE SEQUENCE</scope>
    <source>
        <strain evidence="1">Olg1-1</strain>
    </source>
</reference>
<keyword evidence="1" id="KW-0808">Transferase</keyword>
<keyword evidence="1" id="KW-0489">Methyltransferase</keyword>
<gene>
    <name evidence="1" type="ORF">ADZ36_25935</name>
</gene>
<sequence length="276" mass="29538">MSDDMSWTQRNPEYVPPEIDTTRPSIARVYDAILGGKDNYPVDRAVAEELNEAFPDGGAGARLNRAMHGRVVRHLAGMGVDQFLDLGSGLPTAPNTHEVAQSVNPGAKVVYVDNDPIVHAHGGALLADDHRTVVVDADVREPDRVLTHPEVTAALDLDRPVGLILHAVIHHIVDAHDPRGVVETYKKAVAPGSYMSLTHFTSSTAAARGLQSVLMKALGTGQLRSLVEIAGFFDGLDLVEPGLVYLPYWRPDEPVTAALDIAGLLTCGGVGRKPTD</sequence>
<dbReference type="EMBL" id="LGSP01000073">
    <property type="protein sequence ID" value="KNE79735.1"/>
    <property type="molecule type" value="Genomic_DNA"/>
</dbReference>
<proteinExistence type="predicted"/>
<organism evidence="1 2">
    <name type="scientific">Streptomyces fradiae</name>
    <name type="common">Streptomyces roseoflavus</name>
    <dbReference type="NCBI Taxonomy" id="1906"/>
    <lineage>
        <taxon>Bacteria</taxon>
        <taxon>Bacillati</taxon>
        <taxon>Actinomycetota</taxon>
        <taxon>Actinomycetes</taxon>
        <taxon>Kitasatosporales</taxon>
        <taxon>Streptomycetaceae</taxon>
        <taxon>Streptomyces</taxon>
    </lineage>
</organism>
<evidence type="ECO:0000313" key="1">
    <source>
        <dbReference type="EMBL" id="KNE79735.1"/>
    </source>
</evidence>
<protein>
    <submittedName>
        <fullName evidence="1">SAM-dependent methyltransferase</fullName>
    </submittedName>
</protein>
<evidence type="ECO:0000313" key="2">
    <source>
        <dbReference type="Proteomes" id="UP000037185"/>
    </source>
</evidence>
<dbReference type="Proteomes" id="UP000037185">
    <property type="component" value="Unassembled WGS sequence"/>
</dbReference>
<accession>A0ACC4W5D4</accession>
<name>A0ACC4W5D4_STRFR</name>